<evidence type="ECO:0000256" key="2">
    <source>
        <dbReference type="ARBA" id="ARBA00023054"/>
    </source>
</evidence>
<comment type="similarity">
    <text evidence="3">Belongs to the intermediate filament family.</text>
</comment>
<sequence>MSQIQQSCATKPGKAGAGGSCGARCFSSCSTGGGYGRVNFSSSSLIRSGGPQSYPVRLGAGMGKGLSFSGDTFPICPPGGIQNVTVNQILLQPVKVDIDPNIQKVRTQEREQIKSLNNKFACFIDKVRFLEQQNKILETKWKFLQEQNKKLANMKDNIKPLFEVYISSLQRQLDTTKNEKCRLEGDLKNMQDVVEGFKAKYEEEINKRACAENEFVSLKKDVDVLYMQKTDLDCKQDALVDELNFLKTLFDAEVANMQERISNTNVILTMDNNRELDLDGVISEAKSQYEEIAAKSRAEAEANYARQFQQLKDTAGQHGDNLRSQRNEIQDLNSMIKRLQGEIDCVKKHICALEIAITDAEGRGEVALKDAKEKLCELEAALQKAKEDLAVQLRDYQELLNVKMSLDLEIATYRTLLEGEESRYVLQNK</sequence>
<dbReference type="SMART" id="SM01391">
    <property type="entry name" value="Filament"/>
    <property type="match status" value="1"/>
</dbReference>
<dbReference type="Gene3D" id="1.20.5.500">
    <property type="entry name" value="Single helix bin"/>
    <property type="match status" value="1"/>
</dbReference>
<dbReference type="PANTHER" id="PTHR45616">
    <property type="entry name" value="GATA-TYPE DOMAIN-CONTAINING PROTEIN"/>
    <property type="match status" value="1"/>
</dbReference>
<gene>
    <name evidence="7" type="ORF">SPARVUS_LOCUS9902839</name>
</gene>
<evidence type="ECO:0000259" key="6">
    <source>
        <dbReference type="PROSITE" id="PS51842"/>
    </source>
</evidence>
<evidence type="ECO:0000313" key="7">
    <source>
        <dbReference type="EMBL" id="CAI9583957.1"/>
    </source>
</evidence>
<accession>A0ABN9EKG9</accession>
<dbReference type="PANTHER" id="PTHR45616:SF65">
    <property type="entry name" value="KERATIN 78, GENE 4"/>
    <property type="match status" value="1"/>
</dbReference>
<evidence type="ECO:0000256" key="5">
    <source>
        <dbReference type="SAM" id="MobiDB-lite"/>
    </source>
</evidence>
<dbReference type="EMBL" id="CATNWA010015506">
    <property type="protein sequence ID" value="CAI9583957.1"/>
    <property type="molecule type" value="Genomic_DNA"/>
</dbReference>
<keyword evidence="1 3" id="KW-0403">Intermediate filament</keyword>
<dbReference type="PROSITE" id="PS51842">
    <property type="entry name" value="IF_ROD_2"/>
    <property type="match status" value="1"/>
</dbReference>
<feature type="domain" description="IF rod" evidence="6">
    <location>
        <begin position="109"/>
        <end position="424"/>
    </location>
</feature>
<proteinExistence type="inferred from homology"/>
<keyword evidence="8" id="KW-1185">Reference proteome</keyword>
<feature type="region of interest" description="Disordered" evidence="5">
    <location>
        <begin position="1"/>
        <end position="21"/>
    </location>
</feature>
<dbReference type="InterPro" id="IPR039008">
    <property type="entry name" value="IF_rod_dom"/>
</dbReference>
<dbReference type="Proteomes" id="UP001162483">
    <property type="component" value="Unassembled WGS sequence"/>
</dbReference>
<dbReference type="Gene3D" id="1.20.5.170">
    <property type="match status" value="1"/>
</dbReference>
<dbReference type="SUPFAM" id="SSF64593">
    <property type="entry name" value="Intermediate filament protein, coiled coil region"/>
    <property type="match status" value="2"/>
</dbReference>
<name>A0ABN9EKG9_9NEOB</name>
<keyword evidence="2 4" id="KW-0175">Coiled coil</keyword>
<evidence type="ECO:0000256" key="4">
    <source>
        <dbReference type="SAM" id="Coils"/>
    </source>
</evidence>
<dbReference type="Pfam" id="PF00038">
    <property type="entry name" value="Filament"/>
    <property type="match status" value="1"/>
</dbReference>
<feature type="coiled-coil region" evidence="4">
    <location>
        <begin position="322"/>
        <end position="402"/>
    </location>
</feature>
<dbReference type="PROSITE" id="PS00226">
    <property type="entry name" value="IF_ROD_1"/>
    <property type="match status" value="1"/>
</dbReference>
<protein>
    <recommendedName>
        <fullName evidence="6">IF rod domain-containing protein</fullName>
    </recommendedName>
</protein>
<dbReference type="Gene3D" id="1.20.5.1160">
    <property type="entry name" value="Vasodilator-stimulated phosphoprotein"/>
    <property type="match status" value="1"/>
</dbReference>
<dbReference type="InterPro" id="IPR003054">
    <property type="entry name" value="Keratin_II"/>
</dbReference>
<feature type="coiled-coil region" evidence="4">
    <location>
        <begin position="113"/>
        <end position="147"/>
    </location>
</feature>
<dbReference type="InterPro" id="IPR032444">
    <property type="entry name" value="Keratin_2_head"/>
</dbReference>
<evidence type="ECO:0000256" key="3">
    <source>
        <dbReference type="RuleBase" id="RU000685"/>
    </source>
</evidence>
<dbReference type="InterPro" id="IPR018039">
    <property type="entry name" value="IF_conserved"/>
</dbReference>
<dbReference type="PRINTS" id="PR01276">
    <property type="entry name" value="TYPE2KERATIN"/>
</dbReference>
<evidence type="ECO:0000256" key="1">
    <source>
        <dbReference type="ARBA" id="ARBA00022754"/>
    </source>
</evidence>
<organism evidence="7 8">
    <name type="scientific">Staurois parvus</name>
    <dbReference type="NCBI Taxonomy" id="386267"/>
    <lineage>
        <taxon>Eukaryota</taxon>
        <taxon>Metazoa</taxon>
        <taxon>Chordata</taxon>
        <taxon>Craniata</taxon>
        <taxon>Vertebrata</taxon>
        <taxon>Euteleostomi</taxon>
        <taxon>Amphibia</taxon>
        <taxon>Batrachia</taxon>
        <taxon>Anura</taxon>
        <taxon>Neobatrachia</taxon>
        <taxon>Ranoidea</taxon>
        <taxon>Ranidae</taxon>
        <taxon>Staurois</taxon>
    </lineage>
</organism>
<comment type="caution">
    <text evidence="7">The sequence shown here is derived from an EMBL/GenBank/DDBJ whole genome shotgun (WGS) entry which is preliminary data.</text>
</comment>
<evidence type="ECO:0000313" key="8">
    <source>
        <dbReference type="Proteomes" id="UP001162483"/>
    </source>
</evidence>
<feature type="coiled-coil region" evidence="4">
    <location>
        <begin position="187"/>
        <end position="221"/>
    </location>
</feature>
<dbReference type="Pfam" id="PF16208">
    <property type="entry name" value="Keratin_2_head"/>
    <property type="match status" value="1"/>
</dbReference>
<reference evidence="7" key="1">
    <citation type="submission" date="2023-05" db="EMBL/GenBank/DDBJ databases">
        <authorList>
            <person name="Stuckert A."/>
        </authorList>
    </citation>
    <scope>NUCLEOTIDE SEQUENCE</scope>
</reference>